<protein>
    <submittedName>
        <fullName evidence="10">XRE family transcriptional regulator</fullName>
    </submittedName>
</protein>
<evidence type="ECO:0000256" key="2">
    <source>
        <dbReference type="ARBA" id="ARBA00023012"/>
    </source>
</evidence>
<accession>A0A089YLZ1</accession>
<evidence type="ECO:0000256" key="3">
    <source>
        <dbReference type="ARBA" id="ARBA00023015"/>
    </source>
</evidence>
<evidence type="ECO:0000256" key="5">
    <source>
        <dbReference type="ARBA" id="ARBA00023163"/>
    </source>
</evidence>
<dbReference type="GO" id="GO:0006355">
    <property type="term" value="P:regulation of DNA-templated transcription"/>
    <property type="evidence" value="ECO:0007669"/>
    <property type="project" value="InterPro"/>
</dbReference>
<evidence type="ECO:0000313" key="11">
    <source>
        <dbReference type="Proteomes" id="UP000029499"/>
    </source>
</evidence>
<dbReference type="GO" id="GO:0005829">
    <property type="term" value="C:cytosol"/>
    <property type="evidence" value="ECO:0007669"/>
    <property type="project" value="TreeGrafter"/>
</dbReference>
<proteinExistence type="predicted"/>
<evidence type="ECO:0000256" key="1">
    <source>
        <dbReference type="ARBA" id="ARBA00022553"/>
    </source>
</evidence>
<dbReference type="SUPFAM" id="SSF52172">
    <property type="entry name" value="CheY-like"/>
    <property type="match status" value="1"/>
</dbReference>
<dbReference type="PANTHER" id="PTHR48111">
    <property type="entry name" value="REGULATOR OF RPOS"/>
    <property type="match status" value="1"/>
</dbReference>
<keyword evidence="3" id="KW-0805">Transcription regulation</keyword>
<organism evidence="10 11">
    <name type="scientific">Pseudomonas rhizosphaerae</name>
    <dbReference type="NCBI Taxonomy" id="216142"/>
    <lineage>
        <taxon>Bacteria</taxon>
        <taxon>Pseudomonadati</taxon>
        <taxon>Pseudomonadota</taxon>
        <taxon>Gammaproteobacteria</taxon>
        <taxon>Pseudomonadales</taxon>
        <taxon>Pseudomonadaceae</taxon>
        <taxon>Pseudomonas</taxon>
    </lineage>
</organism>
<dbReference type="Gene3D" id="1.10.10.10">
    <property type="entry name" value="Winged helix-like DNA-binding domain superfamily/Winged helix DNA-binding domain"/>
    <property type="match status" value="1"/>
</dbReference>
<feature type="modified residue" description="4-aspartylphosphate" evidence="6">
    <location>
        <position position="51"/>
    </location>
</feature>
<feature type="domain" description="Response regulatory" evidence="8">
    <location>
        <begin position="2"/>
        <end position="117"/>
    </location>
</feature>
<dbReference type="PROSITE" id="PS51755">
    <property type="entry name" value="OMPR_PHOB"/>
    <property type="match status" value="1"/>
</dbReference>
<keyword evidence="11" id="KW-1185">Reference proteome</keyword>
<dbReference type="GO" id="GO:0032993">
    <property type="term" value="C:protein-DNA complex"/>
    <property type="evidence" value="ECO:0007669"/>
    <property type="project" value="TreeGrafter"/>
</dbReference>
<dbReference type="KEGG" id="prh:LT40_08210"/>
<keyword evidence="5" id="KW-0804">Transcription</keyword>
<evidence type="ECO:0000256" key="7">
    <source>
        <dbReference type="PROSITE-ProRule" id="PRU01091"/>
    </source>
</evidence>
<evidence type="ECO:0000313" key="10">
    <source>
        <dbReference type="EMBL" id="AIS17383.1"/>
    </source>
</evidence>
<evidence type="ECO:0000259" key="9">
    <source>
        <dbReference type="PROSITE" id="PS51755"/>
    </source>
</evidence>
<dbReference type="STRING" id="216142.LT40_08210"/>
<dbReference type="HOGENOM" id="CLU_000445_30_1_6"/>
<keyword evidence="1 6" id="KW-0597">Phosphoprotein</keyword>
<dbReference type="PANTHER" id="PTHR48111:SF22">
    <property type="entry name" value="REGULATOR OF RPOS"/>
    <property type="match status" value="1"/>
</dbReference>
<keyword evidence="2" id="KW-0902">Two-component regulatory system</keyword>
<dbReference type="Gene3D" id="3.40.50.2300">
    <property type="match status" value="1"/>
</dbReference>
<dbReference type="CDD" id="cd00383">
    <property type="entry name" value="trans_reg_C"/>
    <property type="match status" value="1"/>
</dbReference>
<dbReference type="eggNOG" id="COG0745">
    <property type="taxonomic scope" value="Bacteria"/>
</dbReference>
<dbReference type="SMART" id="SM00862">
    <property type="entry name" value="Trans_reg_C"/>
    <property type="match status" value="1"/>
</dbReference>
<dbReference type="Pfam" id="PF00486">
    <property type="entry name" value="Trans_reg_C"/>
    <property type="match status" value="1"/>
</dbReference>
<feature type="DNA-binding region" description="OmpR/PhoB-type" evidence="7">
    <location>
        <begin position="125"/>
        <end position="222"/>
    </location>
</feature>
<dbReference type="CDD" id="cd17574">
    <property type="entry name" value="REC_OmpR"/>
    <property type="match status" value="1"/>
</dbReference>
<dbReference type="OrthoDB" id="9802426at2"/>
<gene>
    <name evidence="10" type="ORF">LT40_08210</name>
</gene>
<sequence>MRILVIEDHADILANVSEYFVLKGCEVTGALDGVTGLHLAMTGSYDAIILDVMLPGMDGNQVCHKLRSVSRRHTPILMLTARDELEDRLTGFRVGADDYIIKPFALSELFARVETVSRRSAGMRKNVLEVHDLSFDLDSLEVRRAGRLLKLNPTTLVLLELLMRKSPAIVKRRELERALWGEEAPDSDSLRTGIYMLRRTIDKAFEVPLLHTVHSMGYKLQAPSDVQLAVDRH</sequence>
<feature type="domain" description="OmpR/PhoB-type" evidence="9">
    <location>
        <begin position="125"/>
        <end position="222"/>
    </location>
</feature>
<dbReference type="Proteomes" id="UP000029499">
    <property type="component" value="Chromosome"/>
</dbReference>
<dbReference type="GO" id="GO:0000976">
    <property type="term" value="F:transcription cis-regulatory region binding"/>
    <property type="evidence" value="ECO:0007669"/>
    <property type="project" value="TreeGrafter"/>
</dbReference>
<reference evidence="10 11" key="1">
    <citation type="journal article" date="2015" name="J. Biotechnol.">
        <title>Complete genome sequence of Pseudomonas rhizosphaerae IH5T (=DSM 16299T), a phosphate-solubilizing rhizobacterium for bacterial biofertilizer.</title>
        <authorList>
            <person name="Kwak Y."/>
            <person name="Jung B.K."/>
            <person name="Shin J.H."/>
        </authorList>
    </citation>
    <scope>NUCLEOTIDE SEQUENCE [LARGE SCALE GENOMIC DNA]</scope>
    <source>
        <strain evidence="10">DSM 16299</strain>
    </source>
</reference>
<dbReference type="InterPro" id="IPR011006">
    <property type="entry name" value="CheY-like_superfamily"/>
</dbReference>
<evidence type="ECO:0000256" key="4">
    <source>
        <dbReference type="ARBA" id="ARBA00023125"/>
    </source>
</evidence>
<dbReference type="AlphaFoldDB" id="A0A089YLZ1"/>
<dbReference type="InterPro" id="IPR039420">
    <property type="entry name" value="WalR-like"/>
</dbReference>
<dbReference type="FunFam" id="1.10.10.10:FF:000058">
    <property type="entry name" value="DNA-binding response OmpR family regulator"/>
    <property type="match status" value="1"/>
</dbReference>
<dbReference type="InterPro" id="IPR036388">
    <property type="entry name" value="WH-like_DNA-bd_sf"/>
</dbReference>
<dbReference type="PROSITE" id="PS50110">
    <property type="entry name" value="RESPONSE_REGULATORY"/>
    <property type="match status" value="1"/>
</dbReference>
<keyword evidence="4 7" id="KW-0238">DNA-binding</keyword>
<dbReference type="InterPro" id="IPR001789">
    <property type="entry name" value="Sig_transdc_resp-reg_receiver"/>
</dbReference>
<evidence type="ECO:0000259" key="8">
    <source>
        <dbReference type="PROSITE" id="PS50110"/>
    </source>
</evidence>
<dbReference type="SMART" id="SM00448">
    <property type="entry name" value="REC"/>
    <property type="match status" value="1"/>
</dbReference>
<dbReference type="FunFam" id="3.40.50.2300:FF:000001">
    <property type="entry name" value="DNA-binding response regulator PhoB"/>
    <property type="match status" value="1"/>
</dbReference>
<dbReference type="EMBL" id="CP009533">
    <property type="protein sequence ID" value="AIS17383.1"/>
    <property type="molecule type" value="Genomic_DNA"/>
</dbReference>
<dbReference type="InterPro" id="IPR001867">
    <property type="entry name" value="OmpR/PhoB-type_DNA-bd"/>
</dbReference>
<dbReference type="GO" id="GO:0000156">
    <property type="term" value="F:phosphorelay response regulator activity"/>
    <property type="evidence" value="ECO:0007669"/>
    <property type="project" value="TreeGrafter"/>
</dbReference>
<dbReference type="Gene3D" id="6.10.250.690">
    <property type="match status" value="1"/>
</dbReference>
<evidence type="ECO:0000256" key="6">
    <source>
        <dbReference type="PROSITE-ProRule" id="PRU00169"/>
    </source>
</evidence>
<name>A0A089YLZ1_9PSED</name>
<dbReference type="RefSeq" id="WP_043188645.1">
    <property type="nucleotide sequence ID" value="NZ_CP009533.1"/>
</dbReference>
<dbReference type="Pfam" id="PF00072">
    <property type="entry name" value="Response_reg"/>
    <property type="match status" value="1"/>
</dbReference>